<dbReference type="NCBIfam" id="TIGR03594">
    <property type="entry name" value="GTPase_EngA"/>
    <property type="match status" value="1"/>
</dbReference>
<dbReference type="InterPro" id="IPR015946">
    <property type="entry name" value="KH_dom-like_a/b"/>
</dbReference>
<dbReference type="InterPro" id="IPR005225">
    <property type="entry name" value="Small_GTP-bd"/>
</dbReference>
<keyword evidence="14" id="KW-1185">Reference proteome</keyword>
<dbReference type="EMBL" id="JACHGW010000004">
    <property type="protein sequence ID" value="MBB6052169.1"/>
    <property type="molecule type" value="Genomic_DNA"/>
</dbReference>
<dbReference type="Gene3D" id="3.30.300.20">
    <property type="match status" value="1"/>
</dbReference>
<evidence type="ECO:0000259" key="12">
    <source>
        <dbReference type="PROSITE" id="PS51712"/>
    </source>
</evidence>
<dbReference type="InterPro" id="IPR031166">
    <property type="entry name" value="G_ENGA"/>
</dbReference>
<dbReference type="CDD" id="cd01895">
    <property type="entry name" value="EngA2"/>
    <property type="match status" value="1"/>
</dbReference>
<dbReference type="InterPro" id="IPR003593">
    <property type="entry name" value="AAA+_ATPase"/>
</dbReference>
<dbReference type="InterPro" id="IPR006073">
    <property type="entry name" value="GTP-bd"/>
</dbReference>
<dbReference type="GO" id="GO:0005525">
    <property type="term" value="F:GTP binding"/>
    <property type="evidence" value="ECO:0007669"/>
    <property type="project" value="UniProtKB-UniRule"/>
</dbReference>
<dbReference type="FunFam" id="3.40.50.300:FF:000057">
    <property type="entry name" value="GTPase Der"/>
    <property type="match status" value="1"/>
</dbReference>
<evidence type="ECO:0000256" key="1">
    <source>
        <dbReference type="ARBA" id="ARBA00008279"/>
    </source>
</evidence>
<keyword evidence="4 11" id="KW-0677">Repeat</keyword>
<sequence length="451" mass="49781">MPKPIVAIVGRPNVGKSTLFNRLTGKRIAIVEDTPGITRDRLYAEGEWNGRNYTLIDTGGISMDEDDPMQAQVRIQAEIAMEEADVILMLCDASQGITPNDIELADELRGVVDVPLFVVVNKSDNPNRDQDAMEFYSLGLGEIYPVSAISSRGVGDLLDEVVASFPPETEEDNEDETVRIALVGRPNVGKSSMVNAILGEERTIVSPVAGTTRDAIDTYFEFEGKRILLIDTAGIRRSGKIQGTVEYYSVLRAQRAIERCDVAVTVIDSIEGLRDGDKRVLGMAHEAGKASVICVNKWDEGRKGVLEENAGKNPMRILTQTLRDELPFCSYAPVAFCSALKGTGIGAFLETAIHAAENHSMRIPTGELNRLIRDAVDSRPYTTKGRNLKVKYATMAAVQPPTIVLFVNDPELMHFSYQRYLENQLRKTYGLEGTPLKIICRKAAKDREDRD</sequence>
<proteinExistence type="inferred from homology"/>
<dbReference type="CDD" id="cd01894">
    <property type="entry name" value="EngA1"/>
    <property type="match status" value="1"/>
</dbReference>
<feature type="binding site" evidence="9">
    <location>
        <begin position="231"/>
        <end position="235"/>
    </location>
    <ligand>
        <name>GTP</name>
        <dbReference type="ChEBI" id="CHEBI:37565"/>
        <label>2</label>
    </ligand>
</feature>
<comment type="function">
    <text evidence="8 9 11">GTPase that plays an essential role in the late steps of ribosome biogenesis.</text>
</comment>
<dbReference type="RefSeq" id="WP_184200701.1">
    <property type="nucleotide sequence ID" value="NZ_JACHGW010000004.1"/>
</dbReference>
<evidence type="ECO:0000256" key="10">
    <source>
        <dbReference type="PROSITE-ProRule" id="PRU01049"/>
    </source>
</evidence>
<feature type="binding site" evidence="9">
    <location>
        <begin position="121"/>
        <end position="124"/>
    </location>
    <ligand>
        <name>GTP</name>
        <dbReference type="ChEBI" id="CHEBI:37565"/>
        <label>1</label>
    </ligand>
</feature>
<dbReference type="PANTHER" id="PTHR43834">
    <property type="entry name" value="GTPASE DER"/>
    <property type="match status" value="1"/>
</dbReference>
<keyword evidence="5 9" id="KW-0547">Nucleotide-binding</keyword>
<comment type="similarity">
    <text evidence="1 9 10 11">Belongs to the TRAFAC class TrmE-Era-EngA-EngB-Septin-like GTPase superfamily. EngA (Der) GTPase family.</text>
</comment>
<evidence type="ECO:0000256" key="8">
    <source>
        <dbReference type="ARBA" id="ARBA00053470"/>
    </source>
</evidence>
<dbReference type="PROSITE" id="PS51712">
    <property type="entry name" value="G_ENGA"/>
    <property type="match status" value="2"/>
</dbReference>
<reference evidence="13 14" key="1">
    <citation type="submission" date="2020-08" db="EMBL/GenBank/DDBJ databases">
        <title>Genomic Encyclopedia of Type Strains, Phase IV (KMG-IV): sequencing the most valuable type-strain genomes for metagenomic binning, comparative biology and taxonomic classification.</title>
        <authorList>
            <person name="Goeker M."/>
        </authorList>
    </citation>
    <scope>NUCLEOTIDE SEQUENCE [LARGE SCALE GENOMIC DNA]</scope>
    <source>
        <strain evidence="13 14">DSM 23562</strain>
    </source>
</reference>
<feature type="binding site" evidence="9">
    <location>
        <begin position="184"/>
        <end position="191"/>
    </location>
    <ligand>
        <name>GTP</name>
        <dbReference type="ChEBI" id="CHEBI:37565"/>
        <label>2</label>
    </ligand>
</feature>
<dbReference type="SMART" id="SM00382">
    <property type="entry name" value="AAA"/>
    <property type="match status" value="2"/>
</dbReference>
<feature type="binding site" evidence="9">
    <location>
        <begin position="10"/>
        <end position="17"/>
    </location>
    <ligand>
        <name>GTP</name>
        <dbReference type="ChEBI" id="CHEBI:37565"/>
        <label>1</label>
    </ligand>
</feature>
<evidence type="ECO:0000256" key="2">
    <source>
        <dbReference type="ARBA" id="ARBA00020953"/>
    </source>
</evidence>
<protein>
    <recommendedName>
        <fullName evidence="2 9">GTPase Der</fullName>
    </recommendedName>
    <alternativeName>
        <fullName evidence="7 9">GTP-binding protein EngA</fullName>
    </alternativeName>
</protein>
<dbReference type="Proteomes" id="UP000520814">
    <property type="component" value="Unassembled WGS sequence"/>
</dbReference>
<dbReference type="PANTHER" id="PTHR43834:SF6">
    <property type="entry name" value="GTPASE DER"/>
    <property type="match status" value="1"/>
</dbReference>
<dbReference type="FunFam" id="3.30.300.20:FF:000004">
    <property type="entry name" value="GTPase Der"/>
    <property type="match status" value="1"/>
</dbReference>
<evidence type="ECO:0000313" key="13">
    <source>
        <dbReference type="EMBL" id="MBB6052169.1"/>
    </source>
</evidence>
<dbReference type="FunFam" id="3.40.50.300:FF:000040">
    <property type="entry name" value="GTPase Der"/>
    <property type="match status" value="1"/>
</dbReference>
<comment type="subunit">
    <text evidence="9">Associates with the 50S ribosomal subunit.</text>
</comment>
<evidence type="ECO:0000256" key="11">
    <source>
        <dbReference type="RuleBase" id="RU004481"/>
    </source>
</evidence>
<dbReference type="PRINTS" id="PR00326">
    <property type="entry name" value="GTP1OBG"/>
</dbReference>
<dbReference type="PIRSF" id="PIRSF006485">
    <property type="entry name" value="GTP-binding_EngA"/>
    <property type="match status" value="1"/>
</dbReference>
<accession>A0A7W9SUF1</accession>
<keyword evidence="6 9" id="KW-0342">GTP-binding</keyword>
<keyword evidence="3 9" id="KW-0690">Ribosome biogenesis</keyword>
<feature type="domain" description="EngA-type G" evidence="12">
    <location>
        <begin position="4"/>
        <end position="169"/>
    </location>
</feature>
<evidence type="ECO:0000256" key="6">
    <source>
        <dbReference type="ARBA" id="ARBA00023134"/>
    </source>
</evidence>
<dbReference type="SUPFAM" id="SSF52540">
    <property type="entry name" value="P-loop containing nucleoside triphosphate hydrolases"/>
    <property type="match status" value="2"/>
</dbReference>
<dbReference type="AlphaFoldDB" id="A0A7W9SUF1"/>
<dbReference type="GO" id="GO:0043022">
    <property type="term" value="F:ribosome binding"/>
    <property type="evidence" value="ECO:0007669"/>
    <property type="project" value="TreeGrafter"/>
</dbReference>
<dbReference type="InterPro" id="IPR016484">
    <property type="entry name" value="GTPase_Der"/>
</dbReference>
<evidence type="ECO:0000256" key="7">
    <source>
        <dbReference type="ARBA" id="ARBA00032345"/>
    </source>
</evidence>
<gene>
    <name evidence="9" type="primary">der</name>
    <name evidence="13" type="ORF">HNQ39_003990</name>
</gene>
<feature type="binding site" evidence="9">
    <location>
        <begin position="57"/>
        <end position="61"/>
    </location>
    <ligand>
        <name>GTP</name>
        <dbReference type="ChEBI" id="CHEBI:37565"/>
        <label>1</label>
    </ligand>
</feature>
<feature type="binding site" evidence="9">
    <location>
        <begin position="296"/>
        <end position="299"/>
    </location>
    <ligand>
        <name>GTP</name>
        <dbReference type="ChEBI" id="CHEBI:37565"/>
        <label>2</label>
    </ligand>
</feature>
<feature type="domain" description="EngA-type G" evidence="12">
    <location>
        <begin position="178"/>
        <end position="360"/>
    </location>
</feature>
<dbReference type="NCBIfam" id="TIGR00231">
    <property type="entry name" value="small_GTP"/>
    <property type="match status" value="2"/>
</dbReference>
<dbReference type="Pfam" id="PF14714">
    <property type="entry name" value="KH_dom-like"/>
    <property type="match status" value="1"/>
</dbReference>
<dbReference type="InterPro" id="IPR032859">
    <property type="entry name" value="KH_dom-like"/>
</dbReference>
<evidence type="ECO:0000256" key="3">
    <source>
        <dbReference type="ARBA" id="ARBA00022517"/>
    </source>
</evidence>
<dbReference type="Pfam" id="PF01926">
    <property type="entry name" value="MMR_HSR1"/>
    <property type="match status" value="2"/>
</dbReference>
<dbReference type="GO" id="GO:0042254">
    <property type="term" value="P:ribosome biogenesis"/>
    <property type="evidence" value="ECO:0007669"/>
    <property type="project" value="UniProtKB-KW"/>
</dbReference>
<evidence type="ECO:0000256" key="4">
    <source>
        <dbReference type="ARBA" id="ARBA00022737"/>
    </source>
</evidence>
<evidence type="ECO:0000256" key="5">
    <source>
        <dbReference type="ARBA" id="ARBA00022741"/>
    </source>
</evidence>
<comment type="caution">
    <text evidence="13">The sequence shown here is derived from an EMBL/GenBank/DDBJ whole genome shotgun (WGS) entry which is preliminary data.</text>
</comment>
<evidence type="ECO:0000256" key="9">
    <source>
        <dbReference type="HAMAP-Rule" id="MF_00195"/>
    </source>
</evidence>
<dbReference type="Gene3D" id="3.40.50.300">
    <property type="entry name" value="P-loop containing nucleotide triphosphate hydrolases"/>
    <property type="match status" value="2"/>
</dbReference>
<organism evidence="13 14">
    <name type="scientific">Armatimonas rosea</name>
    <dbReference type="NCBI Taxonomy" id="685828"/>
    <lineage>
        <taxon>Bacteria</taxon>
        <taxon>Bacillati</taxon>
        <taxon>Armatimonadota</taxon>
        <taxon>Armatimonadia</taxon>
        <taxon>Armatimonadales</taxon>
        <taxon>Armatimonadaceae</taxon>
        <taxon>Armatimonas</taxon>
    </lineage>
</organism>
<evidence type="ECO:0000313" key="14">
    <source>
        <dbReference type="Proteomes" id="UP000520814"/>
    </source>
</evidence>
<name>A0A7W9SUF1_ARMRO</name>
<dbReference type="HAMAP" id="MF_00195">
    <property type="entry name" value="GTPase_Der"/>
    <property type="match status" value="1"/>
</dbReference>
<dbReference type="InterPro" id="IPR027417">
    <property type="entry name" value="P-loop_NTPase"/>
</dbReference>